<dbReference type="SMART" id="SM00382">
    <property type="entry name" value="AAA"/>
    <property type="match status" value="1"/>
</dbReference>
<evidence type="ECO:0000313" key="7">
    <source>
        <dbReference type="Proteomes" id="UP000782705"/>
    </source>
</evidence>
<protein>
    <submittedName>
        <fullName evidence="6">ABC transporter</fullName>
    </submittedName>
</protein>
<organism evidence="6 7">
    <name type="scientific">Candidatus Enterococcus willemsii</name>
    <dbReference type="NCBI Taxonomy" id="1857215"/>
    <lineage>
        <taxon>Bacteria</taxon>
        <taxon>Bacillati</taxon>
        <taxon>Bacillota</taxon>
        <taxon>Bacilli</taxon>
        <taxon>Lactobacillales</taxon>
        <taxon>Enterococcaceae</taxon>
        <taxon>Enterococcus</taxon>
    </lineage>
</organism>
<keyword evidence="4" id="KW-0067">ATP-binding</keyword>
<evidence type="ECO:0000313" key="6">
    <source>
        <dbReference type="EMBL" id="KAF1301435.1"/>
    </source>
</evidence>
<dbReference type="PROSITE" id="PS50893">
    <property type="entry name" value="ABC_TRANSPORTER_2"/>
    <property type="match status" value="1"/>
</dbReference>
<name>A0ABQ6YVR7_9ENTE</name>
<gene>
    <name evidence="6" type="ORF">BAU17_05785</name>
</gene>
<feature type="domain" description="ABC transporter" evidence="5">
    <location>
        <begin position="9"/>
        <end position="238"/>
    </location>
</feature>
<evidence type="ECO:0000256" key="2">
    <source>
        <dbReference type="ARBA" id="ARBA00022448"/>
    </source>
</evidence>
<sequence length="246" mass="27323">MENSLENVLTITNLNKSISGQKIVDNVSLQIKEGDIYGFLGPNGAGKTTTLRMIMQLVFPDSGEIFISNKSVAKNAIQALSKVGSIIENPTFYLHLTAFQNLKLSAILSLETIDNARIHEVLTIVGLSHVKEKRVKTFSLGMKQRLGLANALLGHPRLIILDEPTNGVDPQGLRELKVIIKKLAAKEHITFLISSHMLREMDGLCHKAAFIQRGKIVEHGEIPSLMKKYHVSNLEDLFFACIEEEK</sequence>
<dbReference type="RefSeq" id="WP_161903215.1">
    <property type="nucleotide sequence ID" value="NZ_MAEL01000057.1"/>
</dbReference>
<keyword evidence="3" id="KW-0547">Nucleotide-binding</keyword>
<dbReference type="EMBL" id="MAEL01000057">
    <property type="protein sequence ID" value="KAF1301435.1"/>
    <property type="molecule type" value="Genomic_DNA"/>
</dbReference>
<evidence type="ECO:0000256" key="1">
    <source>
        <dbReference type="ARBA" id="ARBA00005417"/>
    </source>
</evidence>
<comment type="caution">
    <text evidence="6">The sequence shown here is derived from an EMBL/GenBank/DDBJ whole genome shotgun (WGS) entry which is preliminary data.</text>
</comment>
<dbReference type="PANTHER" id="PTHR43335:SF4">
    <property type="entry name" value="ABC TRANSPORTER, ATP-BINDING PROTEIN"/>
    <property type="match status" value="1"/>
</dbReference>
<evidence type="ECO:0000256" key="3">
    <source>
        <dbReference type="ARBA" id="ARBA00022741"/>
    </source>
</evidence>
<keyword evidence="7" id="KW-1185">Reference proteome</keyword>
<accession>A0ABQ6YVR7</accession>
<dbReference type="InterPro" id="IPR027417">
    <property type="entry name" value="P-loop_NTPase"/>
</dbReference>
<evidence type="ECO:0000259" key="5">
    <source>
        <dbReference type="PROSITE" id="PS50893"/>
    </source>
</evidence>
<dbReference type="Gene3D" id="3.40.50.300">
    <property type="entry name" value="P-loop containing nucleotide triphosphate hydrolases"/>
    <property type="match status" value="1"/>
</dbReference>
<comment type="similarity">
    <text evidence="1">Belongs to the ABC transporter superfamily.</text>
</comment>
<dbReference type="InterPro" id="IPR003593">
    <property type="entry name" value="AAA+_ATPase"/>
</dbReference>
<dbReference type="SUPFAM" id="SSF52540">
    <property type="entry name" value="P-loop containing nucleoside triphosphate hydrolases"/>
    <property type="match status" value="1"/>
</dbReference>
<keyword evidence="2" id="KW-0813">Transport</keyword>
<dbReference type="Proteomes" id="UP000782705">
    <property type="component" value="Unassembled WGS sequence"/>
</dbReference>
<reference evidence="6 7" key="1">
    <citation type="submission" date="2016-06" db="EMBL/GenBank/DDBJ databases">
        <title>Four novel species of enterococci isolated from chicken manure.</title>
        <authorList>
            <person name="Van Tyne D."/>
        </authorList>
    </citation>
    <scope>NUCLEOTIDE SEQUENCE [LARGE SCALE GENOMIC DNA]</scope>
    <source>
        <strain evidence="6 7">CU12B</strain>
    </source>
</reference>
<dbReference type="InterPro" id="IPR003439">
    <property type="entry name" value="ABC_transporter-like_ATP-bd"/>
</dbReference>
<dbReference type="Pfam" id="PF00005">
    <property type="entry name" value="ABC_tran"/>
    <property type="match status" value="1"/>
</dbReference>
<dbReference type="InterPro" id="IPR017871">
    <property type="entry name" value="ABC_transporter-like_CS"/>
</dbReference>
<evidence type="ECO:0000256" key="4">
    <source>
        <dbReference type="ARBA" id="ARBA00022840"/>
    </source>
</evidence>
<dbReference type="PROSITE" id="PS00211">
    <property type="entry name" value="ABC_TRANSPORTER_1"/>
    <property type="match status" value="1"/>
</dbReference>
<dbReference type="PANTHER" id="PTHR43335">
    <property type="entry name" value="ABC TRANSPORTER, ATP-BINDING PROTEIN"/>
    <property type="match status" value="1"/>
</dbReference>
<proteinExistence type="inferred from homology"/>